<sequence length="232" mass="25448">MPTTKHCEPPSPLSDHAGAVRADIISSLTRWVLDHHDHHPDAPLPDFLHTGEAADIRALVNYLDTSETWLLSQEAMLAQAYVEEIVALAAKAIRTAAPGRREGVIIAEHVVADETCGPVWAKNITGTARCSGCGLKLDVEQWFAEAPPADSDLLTDEVAAGWVAFRWGQLISTTTLRTWSFRDENLRAARRRSGGRSVTARGAIDAFMRERLNQIDDVGRTDGQQKTLFANV</sequence>
<evidence type="ECO:0000313" key="1">
    <source>
        <dbReference type="EMBL" id="MDP9825201.1"/>
    </source>
</evidence>
<name>A0ABT9NXQ7_9ACTN</name>
<protein>
    <submittedName>
        <fullName evidence="1">Uncharacterized protein</fullName>
    </submittedName>
</protein>
<comment type="caution">
    <text evidence="1">The sequence shown here is derived from an EMBL/GenBank/DDBJ whole genome shotgun (WGS) entry which is preliminary data.</text>
</comment>
<organism evidence="1 2">
    <name type="scientific">Kineosporia succinea</name>
    <dbReference type="NCBI Taxonomy" id="84632"/>
    <lineage>
        <taxon>Bacteria</taxon>
        <taxon>Bacillati</taxon>
        <taxon>Actinomycetota</taxon>
        <taxon>Actinomycetes</taxon>
        <taxon>Kineosporiales</taxon>
        <taxon>Kineosporiaceae</taxon>
        <taxon>Kineosporia</taxon>
    </lineage>
</organism>
<dbReference type="EMBL" id="JAUSQZ010000001">
    <property type="protein sequence ID" value="MDP9825201.1"/>
    <property type="molecule type" value="Genomic_DNA"/>
</dbReference>
<proteinExistence type="predicted"/>
<keyword evidence="2" id="KW-1185">Reference proteome</keyword>
<dbReference type="Proteomes" id="UP001235712">
    <property type="component" value="Unassembled WGS sequence"/>
</dbReference>
<gene>
    <name evidence="1" type="ORF">J2S57_000950</name>
</gene>
<accession>A0ABT9NXQ7</accession>
<evidence type="ECO:0000313" key="2">
    <source>
        <dbReference type="Proteomes" id="UP001235712"/>
    </source>
</evidence>
<reference evidence="1 2" key="1">
    <citation type="submission" date="2023-07" db="EMBL/GenBank/DDBJ databases">
        <title>Sequencing the genomes of 1000 actinobacteria strains.</title>
        <authorList>
            <person name="Klenk H.-P."/>
        </authorList>
    </citation>
    <scope>NUCLEOTIDE SEQUENCE [LARGE SCALE GENOMIC DNA]</scope>
    <source>
        <strain evidence="1 2">DSM 44388</strain>
    </source>
</reference>